<evidence type="ECO:0000313" key="1">
    <source>
        <dbReference type="EMBL" id="SIP72325.1"/>
    </source>
</evidence>
<dbReference type="AlphaFoldDB" id="A0A1N6MTY1"/>
<accession>A0A1N6MTY1</accession>
<name>A0A1N6MTY1_9GAMM</name>
<sequence length="69" mass="7962">MLWPCRFAGRIPRCNNVLFSRLYCEPCFQRKFVVWAVAACEVGSLSVYGTAGSRHFTKWLTLFILCVNQ</sequence>
<gene>
    <name evidence="1" type="ORF">XIS1_1430003</name>
</gene>
<dbReference type="EMBL" id="FTLG01000050">
    <property type="protein sequence ID" value="SIP72325.1"/>
    <property type="molecule type" value="Genomic_DNA"/>
</dbReference>
<reference evidence="2" key="1">
    <citation type="submission" date="2016-12" db="EMBL/GenBank/DDBJ databases">
        <authorList>
            <person name="Gaudriault S."/>
        </authorList>
    </citation>
    <scope>NUCLEOTIDE SEQUENCE [LARGE SCALE GENOMIC DNA]</scope>
    <source>
        <strain evidence="2">HGB1681 (deposited as PTA-6826 in the American Type Culture Collection)</strain>
    </source>
</reference>
<proteinExistence type="predicted"/>
<protein>
    <submittedName>
        <fullName evidence="1">Uncharacterized protein</fullName>
    </submittedName>
</protein>
<organism evidence="1 2">
    <name type="scientific">Xenorhabdus innexi</name>
    <dbReference type="NCBI Taxonomy" id="290109"/>
    <lineage>
        <taxon>Bacteria</taxon>
        <taxon>Pseudomonadati</taxon>
        <taxon>Pseudomonadota</taxon>
        <taxon>Gammaproteobacteria</taxon>
        <taxon>Enterobacterales</taxon>
        <taxon>Morganellaceae</taxon>
        <taxon>Xenorhabdus</taxon>
    </lineage>
</organism>
<evidence type="ECO:0000313" key="2">
    <source>
        <dbReference type="Proteomes" id="UP000196435"/>
    </source>
</evidence>
<dbReference type="Proteomes" id="UP000196435">
    <property type="component" value="Unassembled WGS sequence"/>
</dbReference>